<evidence type="ECO:0000256" key="2">
    <source>
        <dbReference type="ARBA" id="ARBA00022692"/>
    </source>
</evidence>
<dbReference type="EMBL" id="CP041345">
    <property type="protein sequence ID" value="QKG80634.1"/>
    <property type="molecule type" value="Genomic_DNA"/>
</dbReference>
<name>A0A7D4AY32_9BACT</name>
<protein>
    <recommendedName>
        <fullName evidence="6">NfeD-like C-terminal domain-containing protein</fullName>
    </recommendedName>
</protein>
<dbReference type="InterPro" id="IPR002810">
    <property type="entry name" value="NfeD-like_C"/>
</dbReference>
<organism evidence="7 8">
    <name type="scientific">Tenuifilum thalassicum</name>
    <dbReference type="NCBI Taxonomy" id="2590900"/>
    <lineage>
        <taxon>Bacteria</taxon>
        <taxon>Pseudomonadati</taxon>
        <taxon>Bacteroidota</taxon>
        <taxon>Bacteroidia</taxon>
        <taxon>Bacteroidales</taxon>
        <taxon>Tenuifilaceae</taxon>
        <taxon>Tenuifilum</taxon>
    </lineage>
</organism>
<dbReference type="Pfam" id="PF01957">
    <property type="entry name" value="NfeD"/>
    <property type="match status" value="1"/>
</dbReference>
<evidence type="ECO:0000256" key="3">
    <source>
        <dbReference type="ARBA" id="ARBA00022989"/>
    </source>
</evidence>
<feature type="transmembrane region" description="Helical" evidence="5">
    <location>
        <begin position="7"/>
        <end position="40"/>
    </location>
</feature>
<keyword evidence="4 5" id="KW-0472">Membrane</keyword>
<keyword evidence="2 5" id="KW-0812">Transmembrane</keyword>
<dbReference type="GO" id="GO:0005886">
    <property type="term" value="C:plasma membrane"/>
    <property type="evidence" value="ECO:0007669"/>
    <property type="project" value="TreeGrafter"/>
</dbReference>
<evidence type="ECO:0000256" key="5">
    <source>
        <dbReference type="SAM" id="Phobius"/>
    </source>
</evidence>
<keyword evidence="8" id="KW-1185">Reference proteome</keyword>
<proteinExistence type="predicted"/>
<accession>A0A7D4AY32</accession>
<evidence type="ECO:0000313" key="7">
    <source>
        <dbReference type="EMBL" id="QKG80634.1"/>
    </source>
</evidence>
<evidence type="ECO:0000259" key="6">
    <source>
        <dbReference type="Pfam" id="PF01957"/>
    </source>
</evidence>
<dbReference type="RefSeq" id="WP_173075547.1">
    <property type="nucleotide sequence ID" value="NZ_CP041345.1"/>
</dbReference>
<feature type="transmembrane region" description="Helical" evidence="5">
    <location>
        <begin position="52"/>
        <end position="71"/>
    </location>
</feature>
<evidence type="ECO:0000256" key="1">
    <source>
        <dbReference type="ARBA" id="ARBA00004141"/>
    </source>
</evidence>
<keyword evidence="3 5" id="KW-1133">Transmembrane helix</keyword>
<dbReference type="Gene3D" id="2.40.50.140">
    <property type="entry name" value="Nucleic acid-binding proteins"/>
    <property type="match status" value="1"/>
</dbReference>
<dbReference type="PANTHER" id="PTHR33507:SF3">
    <property type="entry name" value="INNER MEMBRANE PROTEIN YBBJ"/>
    <property type="match status" value="1"/>
</dbReference>
<comment type="subcellular location">
    <subcellularLocation>
        <location evidence="1">Membrane</location>
        <topology evidence="1">Multi-pass membrane protein</topology>
    </subcellularLocation>
</comment>
<reference evidence="7 8" key="1">
    <citation type="submission" date="2019-07" db="EMBL/GenBank/DDBJ databases">
        <title>Thalassofilum flectens gen. nov., sp. nov., a novel moderate thermophilic anaerobe from a shallow sea hot spring in Kunashir Island (Russia), representing a new family in the order Bacteroidales, and proposal of Thalassofilacea fam. nov.</title>
        <authorList>
            <person name="Kochetkova T.V."/>
            <person name="Podosokorskaya O.A."/>
            <person name="Novikov A."/>
            <person name="Elcheninov A.G."/>
            <person name="Toshchakov S.V."/>
            <person name="Kublanov I.V."/>
        </authorList>
    </citation>
    <scope>NUCLEOTIDE SEQUENCE [LARGE SCALE GENOMIC DNA]</scope>
    <source>
        <strain evidence="7 8">38-H</strain>
    </source>
</reference>
<evidence type="ECO:0000256" key="4">
    <source>
        <dbReference type="ARBA" id="ARBA00023136"/>
    </source>
</evidence>
<feature type="domain" description="NfeD-like C-terminal" evidence="6">
    <location>
        <begin position="100"/>
        <end position="151"/>
    </location>
</feature>
<dbReference type="InterPro" id="IPR012340">
    <property type="entry name" value="NA-bd_OB-fold"/>
</dbReference>
<dbReference type="PANTHER" id="PTHR33507">
    <property type="entry name" value="INNER MEMBRANE PROTEIN YBBJ"/>
    <property type="match status" value="1"/>
</dbReference>
<dbReference type="InterPro" id="IPR052165">
    <property type="entry name" value="Membrane_assoc_protease"/>
</dbReference>
<dbReference type="AlphaFoldDB" id="A0A7D4AY32"/>
<dbReference type="KEGG" id="ttz:FHG85_10260"/>
<dbReference type="Proteomes" id="UP000500961">
    <property type="component" value="Chromosome"/>
</dbReference>
<gene>
    <name evidence="7" type="ORF">FHG85_10260</name>
</gene>
<sequence>MFWIITLILLGLFLLIVEFLLIPGVTVAGIGGMLVIVYAVYSAYVDHGTTTGHITLIFTAIASIITIAFSLRAKTWRRVSLDTNVDSKVIEDYDKEVKPGDEGLTISRLAPAGKASINGNVYEVWAQGELVDPKTPITVIKVDTNKIIVKPKQL</sequence>
<evidence type="ECO:0000313" key="8">
    <source>
        <dbReference type="Proteomes" id="UP000500961"/>
    </source>
</evidence>